<dbReference type="PROSITE" id="PS00284">
    <property type="entry name" value="SERPIN"/>
    <property type="match status" value="1"/>
</dbReference>
<dbReference type="InterPro" id="IPR025282">
    <property type="entry name" value="DUF4214"/>
</dbReference>
<organism evidence="3 4">
    <name type="scientific">Desulfobacter postgatei 2ac9</name>
    <dbReference type="NCBI Taxonomy" id="879212"/>
    <lineage>
        <taxon>Bacteria</taxon>
        <taxon>Pseudomonadati</taxon>
        <taxon>Thermodesulfobacteriota</taxon>
        <taxon>Desulfobacteria</taxon>
        <taxon>Desulfobacterales</taxon>
        <taxon>Desulfobacteraceae</taxon>
        <taxon>Desulfobacter</taxon>
    </lineage>
</organism>
<dbReference type="InterPro" id="IPR038255">
    <property type="entry name" value="PBS_linker_sf"/>
</dbReference>
<dbReference type="InterPro" id="IPR036186">
    <property type="entry name" value="Serpin_sf"/>
</dbReference>
<dbReference type="STRING" id="879212.DespoDRAFT_00281"/>
<dbReference type="Gene3D" id="3.30.497.10">
    <property type="entry name" value="Antithrombin, subunit I, domain 2"/>
    <property type="match status" value="1"/>
</dbReference>
<evidence type="ECO:0000313" key="3">
    <source>
        <dbReference type="EMBL" id="EIM62313.1"/>
    </source>
</evidence>
<dbReference type="GO" id="GO:0005615">
    <property type="term" value="C:extracellular space"/>
    <property type="evidence" value="ECO:0007669"/>
    <property type="project" value="InterPro"/>
</dbReference>
<evidence type="ECO:0000313" key="4">
    <source>
        <dbReference type="Proteomes" id="UP000005778"/>
    </source>
</evidence>
<proteinExistence type="inferred from homology"/>
<dbReference type="Gene3D" id="2.30.39.10">
    <property type="entry name" value="Alpha-1-antitrypsin, domain 1"/>
    <property type="match status" value="1"/>
</dbReference>
<gene>
    <name evidence="3" type="ORF">DespoDRAFT_00281</name>
</gene>
<dbReference type="Gene3D" id="1.10.3130.20">
    <property type="entry name" value="Phycobilisome linker domain"/>
    <property type="match status" value="1"/>
</dbReference>
<dbReference type="InterPro" id="IPR023796">
    <property type="entry name" value="Serpin_dom"/>
</dbReference>
<dbReference type="eggNOG" id="COG4826">
    <property type="taxonomic scope" value="Bacteria"/>
</dbReference>
<dbReference type="HOGENOM" id="CLU_436626_0_0_7"/>
<evidence type="ECO:0000259" key="2">
    <source>
        <dbReference type="SMART" id="SM00093"/>
    </source>
</evidence>
<dbReference type="InterPro" id="IPR042185">
    <property type="entry name" value="Serpin_sf_2"/>
</dbReference>
<keyword evidence="4" id="KW-1185">Reference proteome</keyword>
<dbReference type="PANTHER" id="PTHR11461:SF211">
    <property type="entry name" value="GH10112P-RELATED"/>
    <property type="match status" value="1"/>
</dbReference>
<comment type="similarity">
    <text evidence="1">Belongs to the serpin family.</text>
</comment>
<sequence>MKKVFVPFFILFIGVFILTSIAFCTDQHCDGCDMSTEHLISEIYVATFGRAPANAGLNYWAESVDTGYFTIDQVAQSFFDQPETKEKLPEALSNSEFITNIFDNVLNRAPADAGLTYWVDALDSGEIRRDQAIMAIINGAKSATGSSEDAATLAKKTEIGLLFAYSDVGSMTDDESFMDWAANIISSAANDDFDVEEAEEYIAELLSDIEVQLKIVKSSASYDDFPNYDSADMEELVNGFSDYTFDFYHQASADESLQDKNIFFSTYSIENALAMTWAGAKNNTADEMADSLHFTLPSSSFHSTLNALNVDINSRDDTDPFFIGGDAFQLNLVNAVWSNIGYPFLASYLDILAQNYDAGVHTLDFSGQPDASRLVINRWVEDQTNEKIKDLLPEGSILSDTAVVLTNAIYFKASWCSQFDEGATIPGDFTRLDNSTVSSQMMHQTVRTRFFQSEDFDAVELPYVSPHDESQYSQELSMLLIAPHNGRFDSVESALDNNFIQSILSSLSIGDVELTLPKFEFDCEIRCKQIMRNLGMIDAFIPYAADFSNMVDPEDSTPYIDEIYHKAFIAVDEKGTEAAAATAVVVDVVAAYESVSISMDRPFIFLIRDDFTGTILFMGRVIDPSL</sequence>
<protein>
    <submittedName>
        <fullName evidence="3">Serine protease inhibitor</fullName>
    </submittedName>
</protein>
<dbReference type="InterPro" id="IPR023795">
    <property type="entry name" value="Serpin_CS"/>
</dbReference>
<reference evidence="3 4" key="2">
    <citation type="submission" date="2012-02" db="EMBL/GenBank/DDBJ databases">
        <title>Improved High-Quality Draft sequence of Desulfobacter postgatei 2ac9.</title>
        <authorList>
            <consortium name="US DOE Joint Genome Institute"/>
            <person name="Lucas S."/>
            <person name="Han J."/>
            <person name="Lapidus A."/>
            <person name="Cheng J.-F."/>
            <person name="Goodwin L."/>
            <person name="Pitluck S."/>
            <person name="Peters L."/>
            <person name="Ovchinnikova G."/>
            <person name="Held B."/>
            <person name="Detter J.C."/>
            <person name="Han C."/>
            <person name="Tapia R."/>
            <person name="Land M."/>
            <person name="Hauser L."/>
            <person name="Kyrpides N."/>
            <person name="Ivanova N."/>
            <person name="Pagani I."/>
            <person name="Orellana R."/>
            <person name="Lovley D."/>
            <person name="Woyke T."/>
        </authorList>
    </citation>
    <scope>NUCLEOTIDE SEQUENCE [LARGE SCALE GENOMIC DNA]</scope>
    <source>
        <strain evidence="3 4">2ac9</strain>
    </source>
</reference>
<dbReference type="Pfam" id="PF00079">
    <property type="entry name" value="Serpin"/>
    <property type="match status" value="1"/>
</dbReference>
<evidence type="ECO:0000256" key="1">
    <source>
        <dbReference type="RuleBase" id="RU000411"/>
    </source>
</evidence>
<dbReference type="AlphaFoldDB" id="I5AYK0"/>
<dbReference type="InterPro" id="IPR000215">
    <property type="entry name" value="Serpin_fam"/>
</dbReference>
<accession>I5AYK0</accession>
<dbReference type="SMART" id="SM00093">
    <property type="entry name" value="SERPIN"/>
    <property type="match status" value="1"/>
</dbReference>
<dbReference type="GO" id="GO:0004867">
    <property type="term" value="F:serine-type endopeptidase inhibitor activity"/>
    <property type="evidence" value="ECO:0007669"/>
    <property type="project" value="InterPro"/>
</dbReference>
<dbReference type="EMBL" id="CM001488">
    <property type="protein sequence ID" value="EIM62313.1"/>
    <property type="molecule type" value="Genomic_DNA"/>
</dbReference>
<dbReference type="Pfam" id="PF13946">
    <property type="entry name" value="DUF4214"/>
    <property type="match status" value="1"/>
</dbReference>
<dbReference type="Proteomes" id="UP000005778">
    <property type="component" value="Chromosome"/>
</dbReference>
<feature type="domain" description="Serpin" evidence="2">
    <location>
        <begin position="245"/>
        <end position="624"/>
    </location>
</feature>
<dbReference type="CDD" id="cd19590">
    <property type="entry name" value="serpin_thermopin-like"/>
    <property type="match status" value="1"/>
</dbReference>
<dbReference type="PANTHER" id="PTHR11461">
    <property type="entry name" value="SERINE PROTEASE INHIBITOR, SERPIN"/>
    <property type="match status" value="1"/>
</dbReference>
<dbReference type="eggNOG" id="COG5549">
    <property type="taxonomic scope" value="Bacteria"/>
</dbReference>
<reference evidence="3 4" key="1">
    <citation type="submission" date="2011-09" db="EMBL/GenBank/DDBJ databases">
        <authorList>
            <consortium name="US DOE Joint Genome Institute (JGI-PGF)"/>
            <person name="Lucas S."/>
            <person name="Han J."/>
            <person name="Lapidus A."/>
            <person name="Cheng J.-F."/>
            <person name="Goodwin L."/>
            <person name="Pitluck S."/>
            <person name="Peters L."/>
            <person name="Land M.L."/>
            <person name="Hauser L."/>
            <person name="Orellana R."/>
            <person name="Lovley D."/>
            <person name="Woyke T.J."/>
        </authorList>
    </citation>
    <scope>NUCLEOTIDE SEQUENCE [LARGE SCALE GENOMIC DNA]</scope>
    <source>
        <strain evidence="3 4">2ac9</strain>
    </source>
</reference>
<dbReference type="OrthoDB" id="9764871at2"/>
<dbReference type="RefSeq" id="WP_004070787.1">
    <property type="nucleotide sequence ID" value="NZ_CM001488.1"/>
</dbReference>
<dbReference type="InterPro" id="IPR042178">
    <property type="entry name" value="Serpin_sf_1"/>
</dbReference>
<dbReference type="SUPFAM" id="SSF56574">
    <property type="entry name" value="Serpins"/>
    <property type="match status" value="1"/>
</dbReference>
<name>I5AYK0_9BACT</name>